<evidence type="ECO:0000313" key="2">
    <source>
        <dbReference type="EMBL" id="KAF6138082.1"/>
    </source>
</evidence>
<dbReference type="EMBL" id="JACGCM010002614">
    <property type="protein sequence ID" value="KAF6138082.1"/>
    <property type="molecule type" value="Genomic_DNA"/>
</dbReference>
<feature type="region of interest" description="Disordered" evidence="1">
    <location>
        <begin position="441"/>
        <end position="464"/>
    </location>
</feature>
<protein>
    <recommendedName>
        <fullName evidence="4">Protein tesmin/TSO1-like CXC 2</fullName>
    </recommendedName>
</protein>
<reference evidence="2 3" key="1">
    <citation type="journal article" date="2020" name="IScience">
        <title>Genome Sequencing of the Endangered Kingdonia uniflora (Circaeasteraceae, Ranunculales) Reveals Potential Mechanisms of Evolutionary Specialization.</title>
        <authorList>
            <person name="Sun Y."/>
            <person name="Deng T."/>
            <person name="Zhang A."/>
            <person name="Moore M.J."/>
            <person name="Landis J.B."/>
            <person name="Lin N."/>
            <person name="Zhang H."/>
            <person name="Zhang X."/>
            <person name="Huang J."/>
            <person name="Zhang X."/>
            <person name="Sun H."/>
            <person name="Wang H."/>
        </authorList>
    </citation>
    <scope>NUCLEOTIDE SEQUENCE [LARGE SCALE GENOMIC DNA]</scope>
    <source>
        <strain evidence="2">TB1705</strain>
        <tissue evidence="2">Leaf</tissue>
    </source>
</reference>
<keyword evidence="3" id="KW-1185">Reference proteome</keyword>
<dbReference type="AlphaFoldDB" id="A0A7J7L667"/>
<dbReference type="Proteomes" id="UP000541444">
    <property type="component" value="Unassembled WGS sequence"/>
</dbReference>
<evidence type="ECO:0008006" key="4">
    <source>
        <dbReference type="Google" id="ProtNLM"/>
    </source>
</evidence>
<proteinExistence type="predicted"/>
<sequence>MDTPQKNQICTPMSKFEDSPVFNYINSLSPIKPVKSLHIAQTLNSLTYASPPSVFTSPHVNFQKEPSILKRHYFPSSSKPEFSSEDGRESSMCGRSLEAVRMSDSAVDFPDSCDPGIPIREVTAVPTNETAELPIELPQTLNYVCGIPELTLGPNNIETDPLPLICEREEVAVEMHHSSESGVELQGTHEFEQTKIEGTGNDWETLISNPADVLIYDSINNPEGSSGQETLVHSENNSHSPVAKLMEYGFDDSHKSNQHVTEGPAAQLEELKFQKETDHTPHILSSTFQSMQVVPCDESDEKAGDCTPLGCKQQRGIRRRCLVFESVGSQKKSMVDTRHSSSFASLSDGKFGSRDTHLVPFRPTTGSSPCLLPGIGLHLNALAATTKDSRVVKHETLASGKRLISMPTSIASFHSNKPLALSSVRSDMGIAGNIFQISQDDSSGPNFGEELNESSPRKKRLKLEQAGESSCKRCNCKKSKCLKL</sequence>
<evidence type="ECO:0000313" key="3">
    <source>
        <dbReference type="Proteomes" id="UP000541444"/>
    </source>
</evidence>
<comment type="caution">
    <text evidence="2">The sequence shown here is derived from an EMBL/GenBank/DDBJ whole genome shotgun (WGS) entry which is preliminary data.</text>
</comment>
<dbReference type="InterPro" id="IPR044522">
    <property type="entry name" value="TSO1-like"/>
</dbReference>
<gene>
    <name evidence="2" type="ORF">GIB67_033496</name>
</gene>
<dbReference type="OrthoDB" id="6283463at2759"/>
<organism evidence="2 3">
    <name type="scientific">Kingdonia uniflora</name>
    <dbReference type="NCBI Taxonomy" id="39325"/>
    <lineage>
        <taxon>Eukaryota</taxon>
        <taxon>Viridiplantae</taxon>
        <taxon>Streptophyta</taxon>
        <taxon>Embryophyta</taxon>
        <taxon>Tracheophyta</taxon>
        <taxon>Spermatophyta</taxon>
        <taxon>Magnoliopsida</taxon>
        <taxon>Ranunculales</taxon>
        <taxon>Circaeasteraceae</taxon>
        <taxon>Kingdonia</taxon>
    </lineage>
</organism>
<accession>A0A7J7L667</accession>
<dbReference type="GO" id="GO:0003700">
    <property type="term" value="F:DNA-binding transcription factor activity"/>
    <property type="evidence" value="ECO:0007669"/>
    <property type="project" value="InterPro"/>
</dbReference>
<dbReference type="PANTHER" id="PTHR46159:SF12">
    <property type="entry name" value="PROTEIN TESMIN_TSO1-LIKE CXC 3-RELATED"/>
    <property type="match status" value="1"/>
</dbReference>
<name>A0A7J7L667_9MAGN</name>
<evidence type="ECO:0000256" key="1">
    <source>
        <dbReference type="SAM" id="MobiDB-lite"/>
    </source>
</evidence>
<dbReference type="PANTHER" id="PTHR46159">
    <property type="entry name" value="PROTEIN TESMIN/TSO1-LIKE CXC 2"/>
    <property type="match status" value="1"/>
</dbReference>